<dbReference type="EMBL" id="JBHTKN010000011">
    <property type="protein sequence ID" value="MFD1043541.1"/>
    <property type="molecule type" value="Genomic_DNA"/>
</dbReference>
<proteinExistence type="predicted"/>
<accession>A0ABW3M0S5</accession>
<dbReference type="PANTHER" id="PTHR37805:SF1">
    <property type="entry name" value="CYTOPLASMIC PROTEIN"/>
    <property type="match status" value="1"/>
</dbReference>
<evidence type="ECO:0000313" key="1">
    <source>
        <dbReference type="EMBL" id="MFD1043541.1"/>
    </source>
</evidence>
<sequence length="157" mass="17724">MINNDVLRSIRYMLDLGDAKVVEIVHLVDPAFPLDKADIPALLKKEDEAGAAPCGDALLARFLDGLIVYYRGRDDTQPPRPVEKRITNNLVLKKLRVAFQLKDVDMHEIFAQAGFPLGKPEMTALFRQPGHKHYRPCGDQILRNFLKGLTLRYRTGG</sequence>
<organism evidence="1 2">
    <name type="scientific">Pseudoxanthomonas kaohsiungensis</name>
    <dbReference type="NCBI Taxonomy" id="283923"/>
    <lineage>
        <taxon>Bacteria</taxon>
        <taxon>Pseudomonadati</taxon>
        <taxon>Pseudomonadota</taxon>
        <taxon>Gammaproteobacteria</taxon>
        <taxon>Lysobacterales</taxon>
        <taxon>Lysobacteraceae</taxon>
        <taxon>Pseudoxanthomonas</taxon>
    </lineage>
</organism>
<comment type="caution">
    <text evidence="1">The sequence shown here is derived from an EMBL/GenBank/DDBJ whole genome shotgun (WGS) entry which is preliminary data.</text>
</comment>
<gene>
    <name evidence="1" type="ORF">ACFQ2N_14405</name>
</gene>
<keyword evidence="2" id="KW-1185">Reference proteome</keyword>
<evidence type="ECO:0000313" key="2">
    <source>
        <dbReference type="Proteomes" id="UP001597033"/>
    </source>
</evidence>
<dbReference type="Pfam" id="PF07308">
    <property type="entry name" value="DUF1456"/>
    <property type="match status" value="2"/>
</dbReference>
<dbReference type="PANTHER" id="PTHR37805">
    <property type="entry name" value="CYTOPLASMIC PROTEIN-RELATED"/>
    <property type="match status" value="1"/>
</dbReference>
<reference evidence="2" key="1">
    <citation type="journal article" date="2019" name="Int. J. Syst. Evol. Microbiol.">
        <title>The Global Catalogue of Microorganisms (GCM) 10K type strain sequencing project: providing services to taxonomists for standard genome sequencing and annotation.</title>
        <authorList>
            <consortium name="The Broad Institute Genomics Platform"/>
            <consortium name="The Broad Institute Genome Sequencing Center for Infectious Disease"/>
            <person name="Wu L."/>
            <person name="Ma J."/>
        </authorList>
    </citation>
    <scope>NUCLEOTIDE SEQUENCE [LARGE SCALE GENOMIC DNA]</scope>
    <source>
        <strain evidence="2">CCUG 55854</strain>
    </source>
</reference>
<name>A0ABW3M0S5_9GAMM</name>
<protein>
    <submittedName>
        <fullName evidence="1">DUF1456 family protein</fullName>
    </submittedName>
</protein>
<dbReference type="Proteomes" id="UP001597033">
    <property type="component" value="Unassembled WGS sequence"/>
</dbReference>
<dbReference type="InterPro" id="IPR009921">
    <property type="entry name" value="YehS-like"/>
</dbReference>
<dbReference type="RefSeq" id="WP_162378110.1">
    <property type="nucleotide sequence ID" value="NZ_JBHTKN010000011.1"/>
</dbReference>